<comment type="caution">
    <text evidence="9">The sequence shown here is derived from an EMBL/GenBank/DDBJ whole genome shotgun (WGS) entry which is preliminary data.</text>
</comment>
<dbReference type="Pfam" id="PF10584">
    <property type="entry name" value="Proteasome_A_N"/>
    <property type="match status" value="1"/>
</dbReference>
<evidence type="ECO:0000313" key="9">
    <source>
        <dbReference type="EMBL" id="KAL3229990.1"/>
    </source>
</evidence>
<feature type="domain" description="Proteasome alpha-type subunits" evidence="8">
    <location>
        <begin position="13"/>
        <end position="35"/>
    </location>
</feature>
<dbReference type="InterPro" id="IPR029055">
    <property type="entry name" value="Ntn_hydrolases_N"/>
</dbReference>
<proteinExistence type="inferred from homology"/>
<keyword evidence="10" id="KW-1185">Reference proteome</keyword>
<evidence type="ECO:0000256" key="7">
    <source>
        <dbReference type="PROSITE-ProRule" id="PRU00808"/>
    </source>
</evidence>
<dbReference type="Gene3D" id="3.60.20.10">
    <property type="entry name" value="Glutamine Phosphoribosylpyrophosphate, subunit 1, domain 1"/>
    <property type="match status" value="1"/>
</dbReference>
<name>A0ABR4NPH1_9SACH</name>
<dbReference type="Pfam" id="PF00227">
    <property type="entry name" value="Proteasome"/>
    <property type="match status" value="1"/>
</dbReference>
<keyword evidence="5 7" id="KW-0647">Proteasome</keyword>
<evidence type="ECO:0000256" key="4">
    <source>
        <dbReference type="ARBA" id="ARBA00022490"/>
    </source>
</evidence>
<dbReference type="InterPro" id="IPR001353">
    <property type="entry name" value="Proteasome_sua/b"/>
</dbReference>
<dbReference type="InterPro" id="IPR034642">
    <property type="entry name" value="Proteasome_subunit_alpha6"/>
</dbReference>
<comment type="subcellular location">
    <subcellularLocation>
        <location evidence="3">Cytoplasm</location>
    </subcellularLocation>
    <subcellularLocation>
        <location evidence="2">Nucleus</location>
    </subcellularLocation>
</comment>
<dbReference type="InterPro" id="IPR050115">
    <property type="entry name" value="Proteasome_alpha"/>
</dbReference>
<sequence>MSGGAAAASAAGYDRHITIFSPEGRLYQVEYAFKATNQTNLNSLAVRGKNCSVIINQKKVPDKLLDPATMTYIFKISKTVGMVANGPIPDARNAAMRARSEAAEFRYKYGYDMPCDVLAKRMANLSQIYTQRAYMRPLGVILTFISVDEEQGPSIYKCDPAGYYVGYKATATGPKQQELTTSLENYCKKKNVGTHLDMDQWEKVVEFGIVQMIDSLGTEFSKKDLEIGVAIADKFFVLTPDQIEERLVAIAEQD</sequence>
<accession>A0ABR4NPH1</accession>
<dbReference type="GO" id="GO:0000502">
    <property type="term" value="C:proteasome complex"/>
    <property type="evidence" value="ECO:0007669"/>
    <property type="project" value="UniProtKB-KW"/>
</dbReference>
<keyword evidence="6" id="KW-0539">Nucleus</keyword>
<dbReference type="PROSITE" id="PS51475">
    <property type="entry name" value="PROTEASOME_ALPHA_2"/>
    <property type="match status" value="1"/>
</dbReference>
<organism evidence="9 10">
    <name type="scientific">Nakaseomyces bracarensis</name>
    <dbReference type="NCBI Taxonomy" id="273131"/>
    <lineage>
        <taxon>Eukaryota</taxon>
        <taxon>Fungi</taxon>
        <taxon>Dikarya</taxon>
        <taxon>Ascomycota</taxon>
        <taxon>Saccharomycotina</taxon>
        <taxon>Saccharomycetes</taxon>
        <taxon>Saccharomycetales</taxon>
        <taxon>Saccharomycetaceae</taxon>
        <taxon>Nakaseomyces</taxon>
    </lineage>
</organism>
<evidence type="ECO:0000256" key="5">
    <source>
        <dbReference type="ARBA" id="ARBA00022942"/>
    </source>
</evidence>
<dbReference type="PANTHER" id="PTHR11599">
    <property type="entry name" value="PROTEASOME SUBUNIT ALPHA/BETA"/>
    <property type="match status" value="1"/>
</dbReference>
<dbReference type="SUPFAM" id="SSF56235">
    <property type="entry name" value="N-terminal nucleophile aminohydrolases (Ntn hydrolases)"/>
    <property type="match status" value="1"/>
</dbReference>
<dbReference type="InterPro" id="IPR023332">
    <property type="entry name" value="Proteasome_alpha-type"/>
</dbReference>
<dbReference type="SMART" id="SM00948">
    <property type="entry name" value="Proteasome_A_N"/>
    <property type="match status" value="1"/>
</dbReference>
<protein>
    <submittedName>
        <fullName evidence="9">Proteasome subunit alpha type-1</fullName>
    </submittedName>
</protein>
<dbReference type="Proteomes" id="UP001623330">
    <property type="component" value="Unassembled WGS sequence"/>
</dbReference>
<dbReference type="PROSITE" id="PS00388">
    <property type="entry name" value="PROTEASOME_ALPHA_1"/>
    <property type="match status" value="1"/>
</dbReference>
<comment type="similarity">
    <text evidence="7">Belongs to the peptidase T1A family.</text>
</comment>
<evidence type="ECO:0000256" key="1">
    <source>
        <dbReference type="ARBA" id="ARBA00003542"/>
    </source>
</evidence>
<dbReference type="EMBL" id="JBEVYD010000010">
    <property type="protein sequence ID" value="KAL3229990.1"/>
    <property type="molecule type" value="Genomic_DNA"/>
</dbReference>
<dbReference type="InterPro" id="IPR000426">
    <property type="entry name" value="Proteasome_asu_N"/>
</dbReference>
<dbReference type="CDD" id="cd03754">
    <property type="entry name" value="proteasome_alpha_type_6"/>
    <property type="match status" value="1"/>
</dbReference>
<evidence type="ECO:0000259" key="8">
    <source>
        <dbReference type="PROSITE" id="PS00388"/>
    </source>
</evidence>
<evidence type="ECO:0000313" key="10">
    <source>
        <dbReference type="Proteomes" id="UP001623330"/>
    </source>
</evidence>
<reference evidence="9 10" key="1">
    <citation type="submission" date="2024-05" db="EMBL/GenBank/DDBJ databases">
        <title>Long read based assembly of the Candida bracarensis genome reveals expanded adhesin content.</title>
        <authorList>
            <person name="Marcet-Houben M."/>
            <person name="Ksiezopolska E."/>
            <person name="Gabaldon T."/>
        </authorList>
    </citation>
    <scope>NUCLEOTIDE SEQUENCE [LARGE SCALE GENOMIC DNA]</scope>
    <source>
        <strain evidence="9 10">CBM6</strain>
    </source>
</reference>
<keyword evidence="4" id="KW-0963">Cytoplasm</keyword>
<evidence type="ECO:0000256" key="2">
    <source>
        <dbReference type="ARBA" id="ARBA00004123"/>
    </source>
</evidence>
<gene>
    <name evidence="9" type="ORF">RNJ44_01353</name>
</gene>
<comment type="function">
    <text evidence="1">The proteasome degrades poly-ubiquitinated proteins in the cytoplasm and in the nucleus. It is essential for the regulated turnover of proteins and for the removal of misfolded proteins. The proteasome is a multicatalytic proteinase complex that is characterized by its ability to cleave peptides with Arg, Phe, Tyr, Leu, and Glu adjacent to the leaving group at neutral or slightly basic pH. It has an ATP-dependent proteolytic activity.</text>
</comment>
<evidence type="ECO:0000256" key="6">
    <source>
        <dbReference type="ARBA" id="ARBA00023242"/>
    </source>
</evidence>
<evidence type="ECO:0000256" key="3">
    <source>
        <dbReference type="ARBA" id="ARBA00004496"/>
    </source>
</evidence>